<accession>A0A448TU20</accession>
<evidence type="ECO:0000313" key="2">
    <source>
        <dbReference type="EMBL" id="VEJ09436.1"/>
    </source>
</evidence>
<dbReference type="Proteomes" id="UP000279799">
    <property type="component" value="Chromosome"/>
</dbReference>
<dbReference type="KEGG" id="adp:NCTC12871_00889"/>
<dbReference type="EMBL" id="LR134510">
    <property type="protein sequence ID" value="VEJ09436.1"/>
    <property type="molecule type" value="Genomic_DNA"/>
</dbReference>
<dbReference type="InterPro" id="IPR036691">
    <property type="entry name" value="Endo/exonu/phosph_ase_sf"/>
</dbReference>
<proteinExistence type="predicted"/>
<sequence>MKKSILSLLIGEILLTSGCSQLIQPSHPIDTTIQQLQGSGNYSPVVGIDVANKQFTSNDYYNVEGIVTAIQDKDLGRDLPRGFFIQAASDNNPQTSDGIFVNTADIKNVKVGDLVKVTAKVTEHYHWTQLTSVAKVDVLKTQQPLPAPVVLDLNNQNFNDALERVEGMRVKIAKVSNLHVTRNYGFDYASHRNNLVLSYKYALMHPNQTEAPHIRPQWNANDGTLVVESFKRAPNGQILWYPDFGLGNGNGNGSSNHYIRINDLVDGLEGVIGYSYGQYRLYVTNKANQNTFVHINDRSPKPPMKRGGNLRIASFNVLNYFNPPYDESRNPLGQNRGAQSEKEFKLQSDKIATAIAHMHADIVGLMEIENNGFDKKSAVADLVNRINSKIKNPADHYTYFTPKNGEKSIGSDAITTQVIYKKNKVTLEDYHIIKMPEQHAPTVHYMDKNRNKTFYGSVHQRDTIAPTFRINGTDKIITVAVNHFKSKGSVCWEDVNTGKKLDLDQQGACENLRVAAAERLGTALAQIKGNKIILGDLNSYANEDPLIVLTNRNHLTNHVTKAAGYTYIGGNKATGTPLYGKDGKVINHSFGYINIIRQLHPESYSFAYNNHIGTLDYILISPPLKRAVIDAHEWNINAGESTLFEYSDKHNCSHGICSIRHHDIYRASDHDPAIIDLDTHKI</sequence>
<evidence type="ECO:0000259" key="1">
    <source>
        <dbReference type="Pfam" id="PF03372"/>
    </source>
</evidence>
<dbReference type="PANTHER" id="PTHR42834">
    <property type="entry name" value="ENDONUCLEASE/EXONUCLEASE/PHOSPHATASE FAMILY PROTEIN (AFU_ORTHOLOGUE AFUA_3G09210)"/>
    <property type="match status" value="1"/>
</dbReference>
<keyword evidence="3" id="KW-1185">Reference proteome</keyword>
<dbReference type="OrthoDB" id="9800417at2"/>
<protein>
    <submittedName>
        <fullName evidence="2">Uncharacterized protein conserved in bacteria</fullName>
    </submittedName>
</protein>
<name>A0A448TU20_9PAST</name>
<dbReference type="InterPro" id="IPR047971">
    <property type="entry name" value="ExeM-like"/>
</dbReference>
<feature type="domain" description="Endonuclease/exonuclease/phosphatase" evidence="1">
    <location>
        <begin position="342"/>
        <end position="670"/>
    </location>
</feature>
<dbReference type="NCBIfam" id="NF033681">
    <property type="entry name" value="ExeM_NucH_DNase"/>
    <property type="match status" value="1"/>
</dbReference>
<dbReference type="InterPro" id="IPR005135">
    <property type="entry name" value="Endo/exonuclease/phosphatase"/>
</dbReference>
<dbReference type="GO" id="GO:0003824">
    <property type="term" value="F:catalytic activity"/>
    <property type="evidence" value="ECO:0007669"/>
    <property type="project" value="InterPro"/>
</dbReference>
<organism evidence="2 3">
    <name type="scientific">Actinobacillus delphinicola</name>
    <dbReference type="NCBI Taxonomy" id="51161"/>
    <lineage>
        <taxon>Bacteria</taxon>
        <taxon>Pseudomonadati</taxon>
        <taxon>Pseudomonadota</taxon>
        <taxon>Gammaproteobacteria</taxon>
        <taxon>Pasteurellales</taxon>
        <taxon>Pasteurellaceae</taxon>
        <taxon>Actinobacillus</taxon>
    </lineage>
</organism>
<dbReference type="PANTHER" id="PTHR42834:SF1">
    <property type="entry name" value="ENDONUCLEASE_EXONUCLEASE_PHOSPHATASE FAMILY PROTEIN (AFU_ORTHOLOGUE AFUA_3G09210)"/>
    <property type="match status" value="1"/>
</dbReference>
<dbReference type="RefSeq" id="WP_126599368.1">
    <property type="nucleotide sequence ID" value="NZ_LR134510.1"/>
</dbReference>
<reference evidence="2 3" key="1">
    <citation type="submission" date="2018-12" db="EMBL/GenBank/DDBJ databases">
        <authorList>
            <consortium name="Pathogen Informatics"/>
        </authorList>
    </citation>
    <scope>NUCLEOTIDE SEQUENCE [LARGE SCALE GENOMIC DNA]</scope>
    <source>
        <strain evidence="2 3">NCTC12871</strain>
    </source>
</reference>
<dbReference type="Pfam" id="PF03372">
    <property type="entry name" value="Exo_endo_phos"/>
    <property type="match status" value="1"/>
</dbReference>
<dbReference type="AlphaFoldDB" id="A0A448TU20"/>
<evidence type="ECO:0000313" key="3">
    <source>
        <dbReference type="Proteomes" id="UP000279799"/>
    </source>
</evidence>
<dbReference type="Gene3D" id="3.60.10.10">
    <property type="entry name" value="Endonuclease/exonuclease/phosphatase"/>
    <property type="match status" value="1"/>
</dbReference>
<dbReference type="SUPFAM" id="SSF56219">
    <property type="entry name" value="DNase I-like"/>
    <property type="match status" value="1"/>
</dbReference>
<dbReference type="CDD" id="cd04486">
    <property type="entry name" value="YhcR_OBF_like"/>
    <property type="match status" value="1"/>
</dbReference>
<gene>
    <name evidence="2" type="ORF">NCTC12871_00889</name>
</gene>